<evidence type="ECO:0000259" key="1">
    <source>
        <dbReference type="Pfam" id="PF01575"/>
    </source>
</evidence>
<dbReference type="PANTHER" id="PTHR13078:SF58">
    <property type="entry name" value="ENOYL-COA HYDRATASE 2 PEROXISOMAL"/>
    <property type="match status" value="1"/>
</dbReference>
<evidence type="ECO:0008006" key="5">
    <source>
        <dbReference type="Google" id="ProtNLM"/>
    </source>
</evidence>
<sequence length="321" mass="35264">MALSASAMASVVNAIDPAMIVSHKFPEVTFGYDERDVALYSLGVGVCSADAEDEKELQLVYQRNGQSSIKVLPTFVSSFIFKSGSGLRLDVPGLNYDPKLLLHGQHFIEIYGPIPSRANVTNKIKIAGLHDRGKAAVLELEILTCLEGSDDVLCMNRSTMYLRGAGGFSNSSQPFSYATYVANDVSNVTFPDSTPSAVYEERTQNSQALLCGLSGYLDPLHSDPTFAHAAGFSHPILPGLSTLGFAVRAVMRSFCSMEPTAVKRISCRFLHQVYPGETLVTEMWLQRQIQSRRVYYRTKVKERGRAVLSGYVLLEHTFSSL</sequence>
<evidence type="ECO:0000313" key="3">
    <source>
        <dbReference type="EMBL" id="CAL5063067.1"/>
    </source>
</evidence>
<accession>A0ABC9ERW0</accession>
<feature type="domain" description="Peroxisomal multifunctional enzyme type 2-like N-terminal" evidence="2">
    <location>
        <begin position="30"/>
        <end position="164"/>
    </location>
</feature>
<evidence type="ECO:0000259" key="2">
    <source>
        <dbReference type="Pfam" id="PF22622"/>
    </source>
</evidence>
<dbReference type="Pfam" id="PF22622">
    <property type="entry name" value="MFE-2_hydrat-2_N"/>
    <property type="match status" value="1"/>
</dbReference>
<dbReference type="PANTHER" id="PTHR13078">
    <property type="entry name" value="PEROXISOMAL MULTIFUNCTIONAL ENZYME TYPE 2-RELATED"/>
    <property type="match status" value="1"/>
</dbReference>
<dbReference type="EMBL" id="OZ075115">
    <property type="protein sequence ID" value="CAL5063067.1"/>
    <property type="molecule type" value="Genomic_DNA"/>
</dbReference>
<dbReference type="InterPro" id="IPR029069">
    <property type="entry name" value="HotDog_dom_sf"/>
</dbReference>
<feature type="domain" description="MaoC-like" evidence="1">
    <location>
        <begin position="191"/>
        <end position="300"/>
    </location>
</feature>
<name>A0ABC9ERW0_9POAL</name>
<dbReference type="Proteomes" id="UP001497457">
    <property type="component" value="Chromosome 5rd"/>
</dbReference>
<organism evidence="3 4">
    <name type="scientific">Urochloa decumbens</name>
    <dbReference type="NCBI Taxonomy" id="240449"/>
    <lineage>
        <taxon>Eukaryota</taxon>
        <taxon>Viridiplantae</taxon>
        <taxon>Streptophyta</taxon>
        <taxon>Embryophyta</taxon>
        <taxon>Tracheophyta</taxon>
        <taxon>Spermatophyta</taxon>
        <taxon>Magnoliopsida</taxon>
        <taxon>Liliopsida</taxon>
        <taxon>Poales</taxon>
        <taxon>Poaceae</taxon>
        <taxon>PACMAD clade</taxon>
        <taxon>Panicoideae</taxon>
        <taxon>Panicodae</taxon>
        <taxon>Paniceae</taxon>
        <taxon>Melinidinae</taxon>
        <taxon>Urochloa</taxon>
    </lineage>
</organism>
<dbReference type="InterPro" id="IPR054357">
    <property type="entry name" value="MFE-2_N"/>
</dbReference>
<reference evidence="4" key="1">
    <citation type="submission" date="2024-06" db="EMBL/GenBank/DDBJ databases">
        <authorList>
            <person name="Ryan C."/>
        </authorList>
    </citation>
    <scope>NUCLEOTIDE SEQUENCE [LARGE SCALE GENOMIC DNA]</scope>
</reference>
<dbReference type="Gene3D" id="3.10.129.10">
    <property type="entry name" value="Hotdog Thioesterase"/>
    <property type="match status" value="2"/>
</dbReference>
<evidence type="ECO:0000313" key="4">
    <source>
        <dbReference type="Proteomes" id="UP001497457"/>
    </source>
</evidence>
<dbReference type="Pfam" id="PF01575">
    <property type="entry name" value="MaoC_dehydratas"/>
    <property type="match status" value="1"/>
</dbReference>
<dbReference type="InterPro" id="IPR002539">
    <property type="entry name" value="MaoC-like_dom"/>
</dbReference>
<protein>
    <recommendedName>
        <fullName evidence="5">MaoC-like domain-containing protein</fullName>
    </recommendedName>
</protein>
<dbReference type="SUPFAM" id="SSF54637">
    <property type="entry name" value="Thioesterase/thiol ester dehydrase-isomerase"/>
    <property type="match status" value="2"/>
</dbReference>
<reference evidence="3 4" key="2">
    <citation type="submission" date="2024-10" db="EMBL/GenBank/DDBJ databases">
        <authorList>
            <person name="Ryan C."/>
        </authorList>
    </citation>
    <scope>NUCLEOTIDE SEQUENCE [LARGE SCALE GENOMIC DNA]</scope>
</reference>
<keyword evidence="4" id="KW-1185">Reference proteome</keyword>
<proteinExistence type="predicted"/>
<dbReference type="AlphaFoldDB" id="A0ABC9ERW0"/>
<gene>
    <name evidence="3" type="ORF">URODEC1_LOCUS98671</name>
</gene>